<dbReference type="InterPro" id="IPR050164">
    <property type="entry name" value="Peptidase_C19"/>
</dbReference>
<keyword evidence="5" id="KW-0833">Ubl conjugation pathway</keyword>
<gene>
    <name evidence="10" type="primary">MTM0046</name>
</gene>
<name>D9CJ44_VOLCA</name>
<feature type="compositionally biased region" description="Low complexity" evidence="8">
    <location>
        <begin position="837"/>
        <end position="856"/>
    </location>
</feature>
<feature type="compositionally biased region" description="Low complexity" evidence="8">
    <location>
        <begin position="556"/>
        <end position="565"/>
    </location>
</feature>
<feature type="region of interest" description="Disordered" evidence="8">
    <location>
        <begin position="911"/>
        <end position="961"/>
    </location>
</feature>
<dbReference type="PROSITE" id="PS50235">
    <property type="entry name" value="USP_3"/>
    <property type="match status" value="1"/>
</dbReference>
<evidence type="ECO:0000256" key="8">
    <source>
        <dbReference type="SAM" id="MobiDB-lite"/>
    </source>
</evidence>
<dbReference type="Pfam" id="PF00443">
    <property type="entry name" value="UCH"/>
    <property type="match status" value="2"/>
</dbReference>
<dbReference type="GO" id="GO:0016579">
    <property type="term" value="P:protein deubiquitination"/>
    <property type="evidence" value="ECO:0007669"/>
    <property type="project" value="InterPro"/>
</dbReference>
<feature type="compositionally biased region" description="Low complexity" evidence="8">
    <location>
        <begin position="229"/>
        <end position="241"/>
    </location>
</feature>
<dbReference type="GO" id="GO:0006508">
    <property type="term" value="P:proteolysis"/>
    <property type="evidence" value="ECO:0007669"/>
    <property type="project" value="UniProtKB-KW"/>
</dbReference>
<evidence type="ECO:0000256" key="1">
    <source>
        <dbReference type="ARBA" id="ARBA00000707"/>
    </source>
</evidence>
<proteinExistence type="inferred from homology"/>
<evidence type="ECO:0000259" key="9">
    <source>
        <dbReference type="PROSITE" id="PS50235"/>
    </source>
</evidence>
<accession>D9CJ44</accession>
<keyword evidence="6" id="KW-0378">Hydrolase</keyword>
<evidence type="ECO:0000313" key="10">
    <source>
        <dbReference type="EMBL" id="ADI46904.1"/>
    </source>
</evidence>
<dbReference type="InterPro" id="IPR028889">
    <property type="entry name" value="USP"/>
</dbReference>
<evidence type="ECO:0000256" key="6">
    <source>
        <dbReference type="ARBA" id="ARBA00022801"/>
    </source>
</evidence>
<dbReference type="PANTHER" id="PTHR24006">
    <property type="entry name" value="UBIQUITIN CARBOXYL-TERMINAL HYDROLASE"/>
    <property type="match status" value="1"/>
</dbReference>
<feature type="region of interest" description="Disordered" evidence="8">
    <location>
        <begin position="837"/>
        <end position="898"/>
    </location>
</feature>
<dbReference type="EC" id="3.4.19.12" evidence="3"/>
<evidence type="ECO:0000256" key="5">
    <source>
        <dbReference type="ARBA" id="ARBA00022786"/>
    </source>
</evidence>
<feature type="compositionally biased region" description="Low complexity" evidence="8">
    <location>
        <begin position="209"/>
        <end position="222"/>
    </location>
</feature>
<dbReference type="InterPro" id="IPR038765">
    <property type="entry name" value="Papain-like_cys_pep_sf"/>
</dbReference>
<sequence>MTGSLRIMSLPPASARKIAAAPTIQCLQFRNAPACNVALSYQYPKLAETASLPLTAARTILLFPTTTRPFPTYPPGSSRECQRQHWRRHKPQCARLQQAERDRAARGLPRPPPPPPDPPLQLPTGQVSRHGYRALLLAHRLGKQAAKAASQAATAHPTLSAGPAPLDGYWEADQRAEEQRARHLQHPKGSEVNCKGGQLVGSEAHISRGRQGQPPQQQQAEEGQGGQRSGRQSPCTGSSPPAVSPPPSSVSVSLGAPASSSSSSSSAAASSTSLPAAESSTSPLPSSSANSSSEGPLLPGPQQQDRDRDRHHQQHLVKKEEGEGEEGDFEDLRNEWPWSWPVPPSPALLTPPRPAGILNSGNSCYAASAVQALLATPGLGEYLRSGAHCGGCVAPRQGEAPGGLSRWCPACELSHIAATAAARVAGEASTTPVTAPGGPAAAAAGAGAASAPGGPHTGATGAAASTAGRGVWSWSWSRPRNQAAAQAVDARELTRHVFRLGRTLVPGRQEDAHELLTKLLEALAEVQVAEAGGRGLIRGRAARRAAAEMKRRQQREAAAATTTGASGVGSSPLPPPPPPPVWRGEETSLVHQVLGGYLRRATLCDCCGHVSQSHESFLGLEVDLGRGVGSVEAGLQGYFAEEVLDAGNEYRRVAAAGLGGCLCVGVLVWRCERCRELVCATRRVRLEVAPNALAITLKRFAAPEEGVRGPGAGGSGAAGAPGGRLAKDVRPVGAWLGDLRDSLGSTASSYAGGGGGGSEYGGAVPSPCLVSMSMHMGHYVAVVRGGDGGWYRCDDDEITQVSESAVEAITDAYLLFYERIHPHVPNGGQHLLNLSQPQLQQQQQQQPELPQQQSSLPPFPPHAAPAAVTADREATEEWHRTGAPLGGEGQKDEEGISRGLGWGGVVEARSEGAGVAARKDDRTRREDRTLSRSAVTAPPRPSGSRELRPPSMFSTEGQHPHQHQLPGVLAAELGEELGSRTGRSGLYPPHLTSPCWSAWLQPEGYEVLQEQPPQAVMAGTVHVAVGTTTDDVVVVPGVPPAAAAAAAGVVRPKYQLIPPVKRLRGSAPLLTYPPPTGTEQEQIWTLKIWLPGVRSHREVRWAATTPPLNSSSSNAVLPEIQAAAATAAAAAAVKCSSQYSSGDALASARWTSAGRVRVWVVGSYSLDVQLMVVWKSGMAGEVRAVGGQIGLDGAGTWQLAVAGQDVAAQEVDGMWRTATGGRMEEQPREVADPVVGVGGCADGAATDVEVEVEVLQPRWRSGSSSLHVPLRLLQSGRSHRMSCRR</sequence>
<feature type="region of interest" description="Disordered" evidence="8">
    <location>
        <begin position="148"/>
        <end position="167"/>
    </location>
</feature>
<evidence type="ECO:0000256" key="2">
    <source>
        <dbReference type="ARBA" id="ARBA00009085"/>
    </source>
</evidence>
<dbReference type="PROSITE" id="PS00972">
    <property type="entry name" value="USP_1"/>
    <property type="match status" value="1"/>
</dbReference>
<dbReference type="GO" id="GO:0004843">
    <property type="term" value="F:cysteine-type deubiquitinase activity"/>
    <property type="evidence" value="ECO:0007669"/>
    <property type="project" value="UniProtKB-EC"/>
</dbReference>
<protein>
    <recommendedName>
        <fullName evidence="3">ubiquitinyl hydrolase 1</fullName>
        <ecNumber evidence="3">3.4.19.12</ecNumber>
    </recommendedName>
</protein>
<dbReference type="EMBL" id="GU784916">
    <property type="protein sequence ID" value="ADI46904.1"/>
    <property type="molecule type" value="Genomic_DNA"/>
</dbReference>
<dbReference type="GO" id="GO:0005634">
    <property type="term" value="C:nucleus"/>
    <property type="evidence" value="ECO:0007669"/>
    <property type="project" value="TreeGrafter"/>
</dbReference>
<evidence type="ECO:0000256" key="3">
    <source>
        <dbReference type="ARBA" id="ARBA00012759"/>
    </source>
</evidence>
<feature type="region of interest" description="Disordered" evidence="8">
    <location>
        <begin position="546"/>
        <end position="580"/>
    </location>
</feature>
<dbReference type="GO" id="GO:0005829">
    <property type="term" value="C:cytosol"/>
    <property type="evidence" value="ECO:0007669"/>
    <property type="project" value="TreeGrafter"/>
</dbReference>
<evidence type="ECO:0000256" key="4">
    <source>
        <dbReference type="ARBA" id="ARBA00022670"/>
    </source>
</evidence>
<feature type="compositionally biased region" description="Pro residues" evidence="8">
    <location>
        <begin position="109"/>
        <end position="121"/>
    </location>
</feature>
<comment type="similarity">
    <text evidence="2">Belongs to the peptidase C19 family.</text>
</comment>
<dbReference type="InterPro" id="IPR001394">
    <property type="entry name" value="Peptidase_C19_UCH"/>
</dbReference>
<keyword evidence="7" id="KW-0788">Thiol protease</keyword>
<feature type="compositionally biased region" description="Basic and acidic residues" evidence="8">
    <location>
        <begin position="546"/>
        <end position="555"/>
    </location>
</feature>
<feature type="region of interest" description="Disordered" evidence="8">
    <location>
        <begin position="175"/>
        <end position="329"/>
    </location>
</feature>
<feature type="region of interest" description="Disordered" evidence="8">
    <location>
        <begin position="429"/>
        <end position="464"/>
    </location>
</feature>
<reference evidence="10" key="1">
    <citation type="journal article" date="2010" name="Science">
        <title>Evolution of an expanded sex-determining locus in Volvox.</title>
        <authorList>
            <person name="Ferris P."/>
            <person name="Olson B.J."/>
            <person name="De Hoff P.L."/>
            <person name="Douglass S."/>
            <person name="Casero D."/>
            <person name="Prochnik S."/>
            <person name="Geng S."/>
            <person name="Rai R."/>
            <person name="Grimwood J."/>
            <person name="Schmutz J."/>
            <person name="Nishii I."/>
            <person name="Hamaji T."/>
            <person name="Nozaki H."/>
            <person name="Pellegrini M."/>
            <person name="Umen J.G."/>
        </authorList>
    </citation>
    <scope>NUCLEOTIDE SEQUENCE</scope>
    <source>
        <strain evidence="10">Adam</strain>
    </source>
</reference>
<feature type="compositionally biased region" description="Low complexity" evidence="8">
    <location>
        <begin position="249"/>
        <end position="296"/>
    </location>
</feature>
<feature type="compositionally biased region" description="Basic and acidic residues" evidence="8">
    <location>
        <begin position="870"/>
        <end position="880"/>
    </location>
</feature>
<evidence type="ECO:0000256" key="7">
    <source>
        <dbReference type="ARBA" id="ARBA00022807"/>
    </source>
</evidence>
<organism evidence="10">
    <name type="scientific">Volvox carteri f. nagariensis</name>
    <dbReference type="NCBI Taxonomy" id="3068"/>
    <lineage>
        <taxon>Eukaryota</taxon>
        <taxon>Viridiplantae</taxon>
        <taxon>Chlorophyta</taxon>
        <taxon>core chlorophytes</taxon>
        <taxon>Chlorophyceae</taxon>
        <taxon>CS clade</taxon>
        <taxon>Chlamydomonadales</taxon>
        <taxon>Volvocaceae</taxon>
        <taxon>Volvox</taxon>
    </lineage>
</organism>
<feature type="domain" description="USP" evidence="9">
    <location>
        <begin position="355"/>
        <end position="820"/>
    </location>
</feature>
<comment type="catalytic activity">
    <reaction evidence="1">
        <text>Thiol-dependent hydrolysis of ester, thioester, amide, peptide and isopeptide bonds formed by the C-terminal Gly of ubiquitin (a 76-residue protein attached to proteins as an intracellular targeting signal).</text>
        <dbReference type="EC" id="3.4.19.12"/>
    </reaction>
</comment>
<dbReference type="InterPro" id="IPR018200">
    <property type="entry name" value="USP_CS"/>
</dbReference>
<feature type="region of interest" description="Disordered" evidence="8">
    <location>
        <begin position="71"/>
        <end position="125"/>
    </location>
</feature>
<keyword evidence="4" id="KW-0645">Protease</keyword>
<dbReference type="PANTHER" id="PTHR24006:SF758">
    <property type="entry name" value="UBIQUITIN CARBOXYL-TERMINAL HYDROLASE 36"/>
    <property type="match status" value="1"/>
</dbReference>
<dbReference type="SUPFAM" id="SSF54001">
    <property type="entry name" value="Cysteine proteinases"/>
    <property type="match status" value="2"/>
</dbReference>
<feature type="compositionally biased region" description="Basic and acidic residues" evidence="8">
    <location>
        <begin position="917"/>
        <end position="930"/>
    </location>
</feature>
<dbReference type="Gene3D" id="3.90.70.10">
    <property type="entry name" value="Cysteine proteinases"/>
    <property type="match status" value="1"/>
</dbReference>